<evidence type="ECO:0000313" key="2">
    <source>
        <dbReference type="Proteomes" id="UP000652761"/>
    </source>
</evidence>
<dbReference type="AlphaFoldDB" id="A0A843W9R1"/>
<dbReference type="Proteomes" id="UP000652761">
    <property type="component" value="Unassembled WGS sequence"/>
</dbReference>
<name>A0A843W9R1_COLES</name>
<organism evidence="1 2">
    <name type="scientific">Colocasia esculenta</name>
    <name type="common">Wild taro</name>
    <name type="synonym">Arum esculentum</name>
    <dbReference type="NCBI Taxonomy" id="4460"/>
    <lineage>
        <taxon>Eukaryota</taxon>
        <taxon>Viridiplantae</taxon>
        <taxon>Streptophyta</taxon>
        <taxon>Embryophyta</taxon>
        <taxon>Tracheophyta</taxon>
        <taxon>Spermatophyta</taxon>
        <taxon>Magnoliopsida</taxon>
        <taxon>Liliopsida</taxon>
        <taxon>Araceae</taxon>
        <taxon>Aroideae</taxon>
        <taxon>Colocasieae</taxon>
        <taxon>Colocasia</taxon>
    </lineage>
</organism>
<sequence>MSACAPRVAYGVELADIWVLTRRLKLSRSEQGRLCSTQGRSCYGCSGRFGVSVEFSSRSRREDVAWSGGDVVP</sequence>
<reference evidence="1" key="1">
    <citation type="submission" date="2017-07" db="EMBL/GenBank/DDBJ databases">
        <title>Taro Niue Genome Assembly and Annotation.</title>
        <authorList>
            <person name="Atibalentja N."/>
            <person name="Keating K."/>
            <person name="Fields C.J."/>
        </authorList>
    </citation>
    <scope>NUCLEOTIDE SEQUENCE</scope>
    <source>
        <strain evidence="1">Niue_2</strain>
        <tissue evidence="1">Leaf</tissue>
    </source>
</reference>
<proteinExistence type="predicted"/>
<evidence type="ECO:0000313" key="1">
    <source>
        <dbReference type="EMBL" id="MQM01585.1"/>
    </source>
</evidence>
<keyword evidence="2" id="KW-1185">Reference proteome</keyword>
<gene>
    <name evidence="1" type="ORF">Taro_034340</name>
</gene>
<dbReference type="EMBL" id="NMUH01002701">
    <property type="protein sequence ID" value="MQM01585.1"/>
    <property type="molecule type" value="Genomic_DNA"/>
</dbReference>
<protein>
    <submittedName>
        <fullName evidence="1">Uncharacterized protein</fullName>
    </submittedName>
</protein>
<accession>A0A843W9R1</accession>
<comment type="caution">
    <text evidence="1">The sequence shown here is derived from an EMBL/GenBank/DDBJ whole genome shotgun (WGS) entry which is preliminary data.</text>
</comment>